<dbReference type="InterPro" id="IPR011598">
    <property type="entry name" value="bHLH_dom"/>
</dbReference>
<sequence length="223" mass="25666">MFPISSDGVFEDPLLLFEQDGFLQDLLEDINPISESNNHTENSVKKRARKFEAESNNGSSDSKKSAHRFIEKQRRQEMSTLYASLRSLLPLEYIKGKRAVSDHMHQAAIYINGMKKRIEEMKRRRESLRNVDQKYSNGRDSSSYCVKINLFRDGFEILISSKESFPLSMVLANLMNRNLDVVNCVSSRGDGCYLHKIHVEINEFTSIDLSELQEQLVNLLQLA</sequence>
<dbReference type="SUPFAM" id="SSF47459">
    <property type="entry name" value="HLH, helix-loop-helix DNA-binding domain"/>
    <property type="match status" value="1"/>
</dbReference>
<dbReference type="Proteomes" id="UP000298416">
    <property type="component" value="Unassembled WGS sequence"/>
</dbReference>
<dbReference type="InterPro" id="IPR036638">
    <property type="entry name" value="HLH_DNA-bd_sf"/>
</dbReference>
<keyword evidence="2" id="KW-0805">Transcription regulation</keyword>
<reference evidence="7" key="2">
    <citation type="submission" date="2020-08" db="EMBL/GenBank/DDBJ databases">
        <title>Plant Genome Project.</title>
        <authorList>
            <person name="Zhang R.-G."/>
        </authorList>
    </citation>
    <scope>NUCLEOTIDE SEQUENCE</scope>
    <source>
        <strain evidence="7">Huo1</strain>
        <tissue evidence="7">Leaf</tissue>
    </source>
</reference>
<evidence type="ECO:0000313" key="7">
    <source>
        <dbReference type="EMBL" id="KAG6391927.1"/>
    </source>
</evidence>
<feature type="domain" description="BHLH" evidence="6">
    <location>
        <begin position="62"/>
        <end position="114"/>
    </location>
</feature>
<dbReference type="Gene3D" id="4.10.280.10">
    <property type="entry name" value="Helix-loop-helix DNA-binding domain"/>
    <property type="match status" value="1"/>
</dbReference>
<dbReference type="GO" id="GO:0000977">
    <property type="term" value="F:RNA polymerase II transcription regulatory region sequence-specific DNA binding"/>
    <property type="evidence" value="ECO:0007669"/>
    <property type="project" value="TreeGrafter"/>
</dbReference>
<comment type="caution">
    <text evidence="7">The sequence shown here is derived from an EMBL/GenBank/DDBJ whole genome shotgun (WGS) entry which is preliminary data.</text>
</comment>
<keyword evidence="5" id="KW-0539">Nucleus</keyword>
<dbReference type="PANTHER" id="PTHR13935">
    <property type="entry name" value="ACHAETE-SCUTE TRANSCRIPTION FACTOR-RELATED"/>
    <property type="match status" value="1"/>
</dbReference>
<evidence type="ECO:0000313" key="8">
    <source>
        <dbReference type="Proteomes" id="UP000298416"/>
    </source>
</evidence>
<evidence type="ECO:0000256" key="5">
    <source>
        <dbReference type="ARBA" id="ARBA00023242"/>
    </source>
</evidence>
<dbReference type="GO" id="GO:0090575">
    <property type="term" value="C:RNA polymerase II transcription regulator complex"/>
    <property type="evidence" value="ECO:0007669"/>
    <property type="project" value="TreeGrafter"/>
</dbReference>
<dbReference type="EMBL" id="PNBA02000019">
    <property type="protein sequence ID" value="KAG6391927.1"/>
    <property type="molecule type" value="Genomic_DNA"/>
</dbReference>
<organism evidence="7">
    <name type="scientific">Salvia splendens</name>
    <name type="common">Scarlet sage</name>
    <dbReference type="NCBI Taxonomy" id="180675"/>
    <lineage>
        <taxon>Eukaryota</taxon>
        <taxon>Viridiplantae</taxon>
        <taxon>Streptophyta</taxon>
        <taxon>Embryophyta</taxon>
        <taxon>Tracheophyta</taxon>
        <taxon>Spermatophyta</taxon>
        <taxon>Magnoliopsida</taxon>
        <taxon>eudicotyledons</taxon>
        <taxon>Gunneridae</taxon>
        <taxon>Pentapetalae</taxon>
        <taxon>asterids</taxon>
        <taxon>lamiids</taxon>
        <taxon>Lamiales</taxon>
        <taxon>Lamiaceae</taxon>
        <taxon>Nepetoideae</taxon>
        <taxon>Mentheae</taxon>
        <taxon>Salviinae</taxon>
        <taxon>Salvia</taxon>
        <taxon>Salvia subgen. Calosphace</taxon>
        <taxon>core Calosphace</taxon>
    </lineage>
</organism>
<accession>A0A8X8WBJ9</accession>
<dbReference type="GO" id="GO:0000981">
    <property type="term" value="F:DNA-binding transcription factor activity, RNA polymerase II-specific"/>
    <property type="evidence" value="ECO:0007669"/>
    <property type="project" value="TreeGrafter"/>
</dbReference>
<dbReference type="PROSITE" id="PS50888">
    <property type="entry name" value="BHLH"/>
    <property type="match status" value="1"/>
</dbReference>
<dbReference type="InterPro" id="IPR015660">
    <property type="entry name" value="MASH1/Ascl1a-like"/>
</dbReference>
<evidence type="ECO:0000259" key="6">
    <source>
        <dbReference type="PROSITE" id="PS50888"/>
    </source>
</evidence>
<dbReference type="CDD" id="cd18914">
    <property type="entry name" value="bHLH_AtORG2_like"/>
    <property type="match status" value="1"/>
</dbReference>
<dbReference type="Pfam" id="PF00010">
    <property type="entry name" value="HLH"/>
    <property type="match status" value="1"/>
</dbReference>
<name>A0A8X8WBJ9_SALSN</name>
<protein>
    <recommendedName>
        <fullName evidence="6">BHLH domain-containing protein</fullName>
    </recommendedName>
</protein>
<evidence type="ECO:0000256" key="1">
    <source>
        <dbReference type="ARBA" id="ARBA00004123"/>
    </source>
</evidence>
<dbReference type="OrthoDB" id="1935281at2759"/>
<evidence type="ECO:0000256" key="2">
    <source>
        <dbReference type="ARBA" id="ARBA00023015"/>
    </source>
</evidence>
<dbReference type="PANTHER" id="PTHR13935:SF106">
    <property type="entry name" value="ACHAETE-SCUTE COMPLEX PROTEIN T5-RELATED"/>
    <property type="match status" value="1"/>
</dbReference>
<keyword evidence="8" id="KW-1185">Reference proteome</keyword>
<comment type="subcellular location">
    <subcellularLocation>
        <location evidence="1">Nucleus</location>
    </subcellularLocation>
</comment>
<dbReference type="GO" id="GO:0046983">
    <property type="term" value="F:protein dimerization activity"/>
    <property type="evidence" value="ECO:0007669"/>
    <property type="project" value="InterPro"/>
</dbReference>
<reference evidence="7" key="1">
    <citation type="submission" date="2018-01" db="EMBL/GenBank/DDBJ databases">
        <authorList>
            <person name="Mao J.F."/>
        </authorList>
    </citation>
    <scope>NUCLEOTIDE SEQUENCE</scope>
    <source>
        <strain evidence="7">Huo1</strain>
        <tissue evidence="7">Leaf</tissue>
    </source>
</reference>
<proteinExistence type="predicted"/>
<dbReference type="AlphaFoldDB" id="A0A8X8WBJ9"/>
<keyword evidence="3" id="KW-0238">DNA-binding</keyword>
<keyword evidence="4" id="KW-0804">Transcription</keyword>
<gene>
    <name evidence="7" type="ORF">SASPL_149691</name>
</gene>
<evidence type="ECO:0000256" key="3">
    <source>
        <dbReference type="ARBA" id="ARBA00023125"/>
    </source>
</evidence>
<evidence type="ECO:0000256" key="4">
    <source>
        <dbReference type="ARBA" id="ARBA00023163"/>
    </source>
</evidence>